<gene>
    <name evidence="1" type="ORF">GWI33_010774</name>
</gene>
<evidence type="ECO:0000313" key="2">
    <source>
        <dbReference type="Proteomes" id="UP000625711"/>
    </source>
</evidence>
<name>A0A834MM63_RHYFE</name>
<dbReference type="PANTHER" id="PTHR28366:SF1">
    <property type="entry name" value="CHROMOSOME 1 OPEN READING FRAME 131"/>
    <property type="match status" value="1"/>
</dbReference>
<protein>
    <submittedName>
        <fullName evidence="1">Uncharacterized protein</fullName>
    </submittedName>
</protein>
<dbReference type="AlphaFoldDB" id="A0A834MM63"/>
<accession>A0A834MM63</accession>
<dbReference type="InterPro" id="IPR052852">
    <property type="entry name" value="SSU_Processome_Comp"/>
</dbReference>
<dbReference type="InterPro" id="IPR027973">
    <property type="entry name" value="FSAF1-like"/>
</dbReference>
<dbReference type="PANTHER" id="PTHR28366">
    <property type="entry name" value="CHROMOSOME 1 OPEN READING FRAME 131"/>
    <property type="match status" value="1"/>
</dbReference>
<evidence type="ECO:0000313" key="1">
    <source>
        <dbReference type="EMBL" id="KAF7285375.1"/>
    </source>
</evidence>
<dbReference type="EMBL" id="JAACXV010000056">
    <property type="protein sequence ID" value="KAF7285375.1"/>
    <property type="molecule type" value="Genomic_DNA"/>
</dbReference>
<organism evidence="1 2">
    <name type="scientific">Rhynchophorus ferrugineus</name>
    <name type="common">Red palm weevil</name>
    <name type="synonym">Curculio ferrugineus</name>
    <dbReference type="NCBI Taxonomy" id="354439"/>
    <lineage>
        <taxon>Eukaryota</taxon>
        <taxon>Metazoa</taxon>
        <taxon>Ecdysozoa</taxon>
        <taxon>Arthropoda</taxon>
        <taxon>Hexapoda</taxon>
        <taxon>Insecta</taxon>
        <taxon>Pterygota</taxon>
        <taxon>Neoptera</taxon>
        <taxon>Endopterygota</taxon>
        <taxon>Coleoptera</taxon>
        <taxon>Polyphaga</taxon>
        <taxon>Cucujiformia</taxon>
        <taxon>Curculionidae</taxon>
        <taxon>Dryophthorinae</taxon>
        <taxon>Rhynchophorus</taxon>
    </lineage>
</organism>
<sequence length="166" mass="19369">MAESCSGFIPTRASLLKNSDANNYQEISYISYKSKKKKAAKQEESDTDENIQKSFDVRKMKHEIVKFSIEGFDKEKKEEVKRNLAIKLGAKPPRNKRKNYKQLLIEKKREKKKLEAQQKFQQLGKNAIGKSLAKGKSYDRKRRKDGILDVYGKVTKELKQLKNKKR</sequence>
<reference evidence="1" key="1">
    <citation type="submission" date="2020-08" db="EMBL/GenBank/DDBJ databases">
        <title>Genome sequencing and assembly of the red palm weevil Rhynchophorus ferrugineus.</title>
        <authorList>
            <person name="Dias G.B."/>
            <person name="Bergman C.M."/>
            <person name="Manee M."/>
        </authorList>
    </citation>
    <scope>NUCLEOTIDE SEQUENCE</scope>
    <source>
        <strain evidence="1">AA-2017</strain>
        <tissue evidence="1">Whole larva</tissue>
    </source>
</reference>
<dbReference type="Pfam" id="PF15375">
    <property type="entry name" value="FSAF1"/>
    <property type="match status" value="1"/>
</dbReference>
<comment type="caution">
    <text evidence="1">The sequence shown here is derived from an EMBL/GenBank/DDBJ whole genome shotgun (WGS) entry which is preliminary data.</text>
</comment>
<keyword evidence="2" id="KW-1185">Reference proteome</keyword>
<dbReference type="Proteomes" id="UP000625711">
    <property type="component" value="Unassembled WGS sequence"/>
</dbReference>
<proteinExistence type="predicted"/>
<dbReference type="OrthoDB" id="10067479at2759"/>